<accession>A0A413VM54</accession>
<evidence type="ECO:0000313" key="2">
    <source>
        <dbReference type="Proteomes" id="UP000284379"/>
    </source>
</evidence>
<gene>
    <name evidence="1" type="ORF">DW888_11860</name>
</gene>
<dbReference type="Proteomes" id="UP000284379">
    <property type="component" value="Unassembled WGS sequence"/>
</dbReference>
<dbReference type="InterPro" id="IPR021295">
    <property type="entry name" value="DUF2867"/>
</dbReference>
<dbReference type="EMBL" id="QSGO01000008">
    <property type="protein sequence ID" value="RHB34651.1"/>
    <property type="molecule type" value="Genomic_DNA"/>
</dbReference>
<sequence>MYQHKIKEKMKEESLLHFDNSDYDYIDSYKYTIIDKKNRIDIPEIVKAFAKPGPKWFEGLFSLRNKIASLFKLKTPAMVVKKEDNGSNKYEVGTQAGIFKVYGKTATEIILGEDDKHLDLRISLLLEQSKYNENEKKITVTTIVKLNNKIGKYYFFIIKPFHRTIVPLILKRNFKQLESEINA</sequence>
<dbReference type="Pfam" id="PF11066">
    <property type="entry name" value="DUF2867"/>
    <property type="match status" value="1"/>
</dbReference>
<organism evidence="1 2">
    <name type="scientific">Bacteroides nordii</name>
    <dbReference type="NCBI Taxonomy" id="291645"/>
    <lineage>
        <taxon>Bacteria</taxon>
        <taxon>Pseudomonadati</taxon>
        <taxon>Bacteroidota</taxon>
        <taxon>Bacteroidia</taxon>
        <taxon>Bacteroidales</taxon>
        <taxon>Bacteroidaceae</taxon>
        <taxon>Bacteroides</taxon>
    </lineage>
</organism>
<comment type="caution">
    <text evidence="1">The sequence shown here is derived from an EMBL/GenBank/DDBJ whole genome shotgun (WGS) entry which is preliminary data.</text>
</comment>
<reference evidence="1 2" key="1">
    <citation type="submission" date="2018-08" db="EMBL/GenBank/DDBJ databases">
        <title>A genome reference for cultivated species of the human gut microbiota.</title>
        <authorList>
            <person name="Zou Y."/>
            <person name="Xue W."/>
            <person name="Luo G."/>
        </authorList>
    </citation>
    <scope>NUCLEOTIDE SEQUENCE [LARGE SCALE GENOMIC DNA]</scope>
    <source>
        <strain evidence="1 2">AM40-30BH</strain>
    </source>
</reference>
<protein>
    <submittedName>
        <fullName evidence="1">DUF2867 domain-containing protein</fullName>
    </submittedName>
</protein>
<dbReference type="AlphaFoldDB" id="A0A413VM54"/>
<name>A0A413VM54_9BACE</name>
<evidence type="ECO:0000313" key="1">
    <source>
        <dbReference type="EMBL" id="RHB34651.1"/>
    </source>
</evidence>
<proteinExistence type="predicted"/>